<keyword evidence="1" id="KW-0732">Signal</keyword>
<evidence type="ECO:0000313" key="2">
    <source>
        <dbReference type="EMBL" id="GAA5149341.1"/>
    </source>
</evidence>
<dbReference type="EMBL" id="BAABIA010000013">
    <property type="protein sequence ID" value="GAA5149341.1"/>
    <property type="molecule type" value="Genomic_DNA"/>
</dbReference>
<comment type="caution">
    <text evidence="2">The sequence shown here is derived from an EMBL/GenBank/DDBJ whole genome shotgun (WGS) entry which is preliminary data.</text>
</comment>
<organism evidence="2 3">
    <name type="scientific">Prosthecobacter algae</name>
    <dbReference type="NCBI Taxonomy" id="1144682"/>
    <lineage>
        <taxon>Bacteria</taxon>
        <taxon>Pseudomonadati</taxon>
        <taxon>Verrucomicrobiota</taxon>
        <taxon>Verrucomicrobiia</taxon>
        <taxon>Verrucomicrobiales</taxon>
        <taxon>Verrucomicrobiaceae</taxon>
        <taxon>Prosthecobacter</taxon>
    </lineage>
</organism>
<evidence type="ECO:0000313" key="3">
    <source>
        <dbReference type="Proteomes" id="UP001499852"/>
    </source>
</evidence>
<keyword evidence="3" id="KW-1185">Reference proteome</keyword>
<evidence type="ECO:0008006" key="4">
    <source>
        <dbReference type="Google" id="ProtNLM"/>
    </source>
</evidence>
<proteinExistence type="predicted"/>
<reference evidence="3" key="1">
    <citation type="journal article" date="2019" name="Int. J. Syst. Evol. Microbiol.">
        <title>The Global Catalogue of Microorganisms (GCM) 10K type strain sequencing project: providing services to taxonomists for standard genome sequencing and annotation.</title>
        <authorList>
            <consortium name="The Broad Institute Genomics Platform"/>
            <consortium name="The Broad Institute Genome Sequencing Center for Infectious Disease"/>
            <person name="Wu L."/>
            <person name="Ma J."/>
        </authorList>
    </citation>
    <scope>NUCLEOTIDE SEQUENCE [LARGE SCALE GENOMIC DNA]</scope>
    <source>
        <strain evidence="3">JCM 18053</strain>
    </source>
</reference>
<dbReference type="Proteomes" id="UP001499852">
    <property type="component" value="Unassembled WGS sequence"/>
</dbReference>
<sequence length="556" mass="59834">MKRTPLLSLAAVCLLAQCNKAPQAAAPVASTTPAVPSVPLITSHASPYFMKVASHLEVGGSSFNYADKAGLMEAIAMMLDDAVKNLPPEQRKELPTSFSFVKLFQDFGLDNVKALGSSSRRMDSGLYHSRSFALTPDGRKGLMTLNGGPAEPFMILQTAPKGTDLALEIPLHLKSVAKDSLASFIAMMPEQGRANVEAPLNEPVPMLGITKRELIEKLDARLGLFIQVYPDQQLPLPGAEVPVPGLDALLVADRLGWLLEPLKQQFLPMLSNPAIPVEVVDKDGVLTITFKAAVGPAPMDFQPMLRFDSKADRLMLATRASFLKKALEGKELLTTDAEFKTAWTGMPQEGNAAVYLSPVLLKTLQSLARQGMEVSTEPQSMKDMVNKGLDFLTPYLGHGQAGCMANLPDGTLGLANLAFPLSDTSVLTSITTLSILSSLAVPTFNLMSVKANQMKASTQGREIVLALRAYAAEHNGALPPTLSDLPNGAELLNREGGTPVWLYDATLTADAPSRAIVLATEPYAGQTRCVVRMDGSAETIKEERFQLENNENLIQR</sequence>
<dbReference type="RefSeq" id="WP_345738858.1">
    <property type="nucleotide sequence ID" value="NZ_BAABIA010000013.1"/>
</dbReference>
<gene>
    <name evidence="2" type="ORF">GCM10023213_46890</name>
</gene>
<feature type="signal peptide" evidence="1">
    <location>
        <begin position="1"/>
        <end position="24"/>
    </location>
</feature>
<evidence type="ECO:0000256" key="1">
    <source>
        <dbReference type="SAM" id="SignalP"/>
    </source>
</evidence>
<accession>A0ABP9PNC6</accession>
<protein>
    <recommendedName>
        <fullName evidence="4">Type II secretion system protein</fullName>
    </recommendedName>
</protein>
<feature type="chain" id="PRO_5045393590" description="Type II secretion system protein" evidence="1">
    <location>
        <begin position="25"/>
        <end position="556"/>
    </location>
</feature>
<name>A0ABP9PNC6_9BACT</name>